<evidence type="ECO:0000313" key="1">
    <source>
        <dbReference type="EMBL" id="WAR24234.1"/>
    </source>
</evidence>
<accession>A0ABY7FSX6</accession>
<dbReference type="Proteomes" id="UP001164746">
    <property type="component" value="Chromosome 13"/>
</dbReference>
<proteinExistence type="predicted"/>
<organism evidence="1 2">
    <name type="scientific">Mya arenaria</name>
    <name type="common">Soft-shell clam</name>
    <dbReference type="NCBI Taxonomy" id="6604"/>
    <lineage>
        <taxon>Eukaryota</taxon>
        <taxon>Metazoa</taxon>
        <taxon>Spiralia</taxon>
        <taxon>Lophotrochozoa</taxon>
        <taxon>Mollusca</taxon>
        <taxon>Bivalvia</taxon>
        <taxon>Autobranchia</taxon>
        <taxon>Heteroconchia</taxon>
        <taxon>Euheterodonta</taxon>
        <taxon>Imparidentia</taxon>
        <taxon>Neoheterodontei</taxon>
        <taxon>Myida</taxon>
        <taxon>Myoidea</taxon>
        <taxon>Myidae</taxon>
        <taxon>Mya</taxon>
    </lineage>
</organism>
<reference evidence="1" key="1">
    <citation type="submission" date="2022-11" db="EMBL/GenBank/DDBJ databases">
        <title>Centuries of genome instability and evolution in soft-shell clam transmissible cancer (bioRxiv).</title>
        <authorList>
            <person name="Hart S.F.M."/>
            <person name="Yonemitsu M.A."/>
            <person name="Giersch R.M."/>
            <person name="Beal B.F."/>
            <person name="Arriagada G."/>
            <person name="Davis B.W."/>
            <person name="Ostrander E.A."/>
            <person name="Goff S.P."/>
            <person name="Metzger M.J."/>
        </authorList>
    </citation>
    <scope>NUCLEOTIDE SEQUENCE</scope>
    <source>
        <strain evidence="1">MELC-2E11</strain>
        <tissue evidence="1">Siphon/mantle</tissue>
    </source>
</reference>
<gene>
    <name evidence="1" type="ORF">MAR_037903</name>
</gene>
<protein>
    <submittedName>
        <fullName evidence="1">Uncharacterized protein</fullName>
    </submittedName>
</protein>
<evidence type="ECO:0000313" key="2">
    <source>
        <dbReference type="Proteomes" id="UP001164746"/>
    </source>
</evidence>
<dbReference type="EMBL" id="CP111024">
    <property type="protein sequence ID" value="WAR24234.1"/>
    <property type="molecule type" value="Genomic_DNA"/>
</dbReference>
<keyword evidence="2" id="KW-1185">Reference proteome</keyword>
<sequence length="108" mass="12086">MPCESPGLRRKLLKGSILQETSTCKYNLASNISWNTYINQSVKKVNSMLVFFTEEGYQIQGILLDGTFQPIVLCFGLEPYTSNSHQSQRWCNIELLFTDATSTGTPAA</sequence>
<name>A0ABY7FSX6_MYAAR</name>